<feature type="region of interest" description="Disordered" evidence="6">
    <location>
        <begin position="375"/>
        <end position="407"/>
    </location>
</feature>
<proteinExistence type="predicted"/>
<feature type="transmembrane region" description="Helical" evidence="7">
    <location>
        <begin position="80"/>
        <end position="104"/>
    </location>
</feature>
<evidence type="ECO:0000256" key="1">
    <source>
        <dbReference type="ARBA" id="ARBA00004651"/>
    </source>
</evidence>
<evidence type="ECO:0000259" key="8">
    <source>
        <dbReference type="PROSITE" id="PS50850"/>
    </source>
</evidence>
<keyword evidence="2" id="KW-1003">Cell membrane</keyword>
<dbReference type="InterPro" id="IPR011701">
    <property type="entry name" value="MFS"/>
</dbReference>
<evidence type="ECO:0000256" key="6">
    <source>
        <dbReference type="SAM" id="MobiDB-lite"/>
    </source>
</evidence>
<feature type="transmembrane region" description="Helical" evidence="7">
    <location>
        <begin position="322"/>
        <end position="342"/>
    </location>
</feature>
<feature type="transmembrane region" description="Helical" evidence="7">
    <location>
        <begin position="199"/>
        <end position="224"/>
    </location>
</feature>
<dbReference type="CDD" id="cd06173">
    <property type="entry name" value="MFS_MefA_like"/>
    <property type="match status" value="1"/>
</dbReference>
<feature type="transmembrane region" description="Helical" evidence="7">
    <location>
        <begin position="287"/>
        <end position="310"/>
    </location>
</feature>
<reference evidence="9" key="1">
    <citation type="submission" date="2022-12" db="EMBL/GenBank/DDBJ databases">
        <title>New Phytohabitans aurantiacus sp. RD004123 nov., an actinomycete isolated from soil.</title>
        <authorList>
            <person name="Triningsih D.W."/>
            <person name="Harunari E."/>
            <person name="Igarashi Y."/>
        </authorList>
    </citation>
    <scope>NUCLEOTIDE SEQUENCE</scope>
    <source>
        <strain evidence="9">RD004123</strain>
    </source>
</reference>
<keyword evidence="3 7" id="KW-0812">Transmembrane</keyword>
<dbReference type="InterPro" id="IPR036259">
    <property type="entry name" value="MFS_trans_sf"/>
</dbReference>
<dbReference type="Gene3D" id="1.20.1250.20">
    <property type="entry name" value="MFS general substrate transporter like domains"/>
    <property type="match status" value="1"/>
</dbReference>
<feature type="compositionally biased region" description="Pro residues" evidence="6">
    <location>
        <begin position="377"/>
        <end position="394"/>
    </location>
</feature>
<comment type="caution">
    <text evidence="9">The sequence shown here is derived from an EMBL/GenBank/DDBJ whole genome shotgun (WGS) entry which is preliminary data.</text>
</comment>
<dbReference type="InterPro" id="IPR020846">
    <property type="entry name" value="MFS_dom"/>
</dbReference>
<feature type="transmembrane region" description="Helical" evidence="7">
    <location>
        <begin position="52"/>
        <end position="74"/>
    </location>
</feature>
<evidence type="ECO:0000256" key="3">
    <source>
        <dbReference type="ARBA" id="ARBA00022692"/>
    </source>
</evidence>
<feature type="transmembrane region" description="Helical" evidence="7">
    <location>
        <begin position="236"/>
        <end position="256"/>
    </location>
</feature>
<dbReference type="PANTHER" id="PTHR23513:SF6">
    <property type="entry name" value="MAJOR FACILITATOR SUPERFAMILY ASSOCIATED DOMAIN-CONTAINING PROTEIN"/>
    <property type="match status" value="1"/>
</dbReference>
<evidence type="ECO:0000256" key="2">
    <source>
        <dbReference type="ARBA" id="ARBA00022475"/>
    </source>
</evidence>
<dbReference type="Pfam" id="PF07690">
    <property type="entry name" value="MFS_1"/>
    <property type="match status" value="1"/>
</dbReference>
<organism evidence="9 10">
    <name type="scientific">Phytohabitans aurantiacus</name>
    <dbReference type="NCBI Taxonomy" id="3016789"/>
    <lineage>
        <taxon>Bacteria</taxon>
        <taxon>Bacillati</taxon>
        <taxon>Actinomycetota</taxon>
        <taxon>Actinomycetes</taxon>
        <taxon>Micromonosporales</taxon>
        <taxon>Micromonosporaceae</taxon>
    </lineage>
</organism>
<evidence type="ECO:0000256" key="4">
    <source>
        <dbReference type="ARBA" id="ARBA00022989"/>
    </source>
</evidence>
<keyword evidence="10" id="KW-1185">Reference proteome</keyword>
<gene>
    <name evidence="9" type="ORF">Pa4123_23740</name>
</gene>
<accession>A0ABQ5QS43</accession>
<dbReference type="EMBL" id="BSDI01000008">
    <property type="protein sequence ID" value="GLH97100.1"/>
    <property type="molecule type" value="Genomic_DNA"/>
</dbReference>
<keyword evidence="5 7" id="KW-0472">Membrane</keyword>
<name>A0ABQ5QS43_9ACTN</name>
<dbReference type="Proteomes" id="UP001144280">
    <property type="component" value="Unassembled WGS sequence"/>
</dbReference>
<dbReference type="PANTHER" id="PTHR23513">
    <property type="entry name" value="INTEGRAL MEMBRANE EFFLUX PROTEIN-RELATED"/>
    <property type="match status" value="1"/>
</dbReference>
<evidence type="ECO:0000256" key="7">
    <source>
        <dbReference type="SAM" id="Phobius"/>
    </source>
</evidence>
<feature type="transmembrane region" description="Helical" evidence="7">
    <location>
        <begin position="26"/>
        <end position="45"/>
    </location>
</feature>
<feature type="transmembrane region" description="Helical" evidence="7">
    <location>
        <begin position="348"/>
        <end position="371"/>
    </location>
</feature>
<dbReference type="SUPFAM" id="SSF103473">
    <property type="entry name" value="MFS general substrate transporter"/>
    <property type="match status" value="1"/>
</dbReference>
<keyword evidence="4 7" id="KW-1133">Transmembrane helix</keyword>
<feature type="domain" description="Major facilitator superfamily (MFS) profile" evidence="8">
    <location>
        <begin position="1"/>
        <end position="375"/>
    </location>
</feature>
<evidence type="ECO:0000256" key="5">
    <source>
        <dbReference type="ARBA" id="ARBA00023136"/>
    </source>
</evidence>
<sequence>MSMVAVAWLAVQIAPADQAAVWTGLAVAAYTLPATLGAALFGRLVRRFSGAALVAIDASLRALALGTIAVLAVSDRLAPTGYVLLLAASSLLHAWGSSGTYTLIAEVLPDGDRIAGNSLVSTFNQAAIVVGPALAGIVTTFAGPGWVIGVDAASFAFLAVSCATAVARRGAATAPASSAPSSSPSSVAGWRIVFRQPRLLGLLAVTCVFFFLYGPVEVALPIYVAHDLSGSSVLLGAFWTAFGVGAIFGGLSAGLLRDRRLSTVVIGIIIGWGAALLPMALTHAVWAGLVGLAIGGLIYGPFTAICVALFQRTSPPHALSRVLATRTAITLPSTALGTLAGGPVVTAIGAQSTLLASALLTIALGAVIALARRATPSPSPPAPAPPAPAPPAPPAAASSRRSRANARGWIAKPRAFALDQRDLP</sequence>
<evidence type="ECO:0000313" key="10">
    <source>
        <dbReference type="Proteomes" id="UP001144280"/>
    </source>
</evidence>
<comment type="subcellular location">
    <subcellularLocation>
        <location evidence="1">Cell membrane</location>
        <topology evidence="1">Multi-pass membrane protein</topology>
    </subcellularLocation>
</comment>
<feature type="transmembrane region" description="Helical" evidence="7">
    <location>
        <begin position="263"/>
        <end position="281"/>
    </location>
</feature>
<evidence type="ECO:0000313" key="9">
    <source>
        <dbReference type="EMBL" id="GLH97100.1"/>
    </source>
</evidence>
<protein>
    <submittedName>
        <fullName evidence="9">MFS-type transporter y4rN</fullName>
    </submittedName>
</protein>
<dbReference type="PROSITE" id="PS50850">
    <property type="entry name" value="MFS"/>
    <property type="match status" value="1"/>
</dbReference>